<evidence type="ECO:0000313" key="2">
    <source>
        <dbReference type="EMBL" id="ATF94564.1"/>
    </source>
</evidence>
<dbReference type="Proteomes" id="UP000217979">
    <property type="component" value="Chromosome"/>
</dbReference>
<keyword evidence="1" id="KW-1133">Transmembrane helix</keyword>
<sequence>MRDAANTVCSGLSLAGRTLYALLSEGWTVLCFWPAMVFGLWDIARAMLVLTAGLAGGEESHLLGVYIQVLTVTVLLRLMVKVWQWRTR</sequence>
<keyword evidence="1" id="KW-0472">Membrane</keyword>
<accession>A0A291E3B0</accession>
<dbReference type="EMBL" id="UAVU01000003">
    <property type="protein sequence ID" value="SQA98020.1"/>
    <property type="molecule type" value="Genomic_DNA"/>
</dbReference>
<evidence type="ECO:0000313" key="4">
    <source>
        <dbReference type="Proteomes" id="UP000217979"/>
    </source>
</evidence>
<keyword evidence="1" id="KW-0812">Transmembrane</keyword>
<evidence type="ECO:0000313" key="5">
    <source>
        <dbReference type="Proteomes" id="UP000251197"/>
    </source>
</evidence>
<dbReference type="AlphaFoldDB" id="A0A291E3B0"/>
<reference evidence="3 5" key="2">
    <citation type="submission" date="2018-06" db="EMBL/GenBank/DDBJ databases">
        <authorList>
            <consortium name="Pathogen Informatics"/>
            <person name="Doyle S."/>
        </authorList>
    </citation>
    <scope>NUCLEOTIDE SEQUENCE [LARGE SCALE GENOMIC DNA]</scope>
    <source>
        <strain evidence="3 5">NCTC12120</strain>
    </source>
</reference>
<dbReference type="RefSeq" id="WP_061276935.1">
    <property type="nucleotide sequence ID" value="NZ_CP023525.1"/>
</dbReference>
<feature type="transmembrane region" description="Helical" evidence="1">
    <location>
        <begin position="20"/>
        <end position="41"/>
    </location>
</feature>
<feature type="transmembrane region" description="Helical" evidence="1">
    <location>
        <begin position="61"/>
        <end position="80"/>
    </location>
</feature>
<gene>
    <name evidence="2" type="ORF">CO704_21955</name>
    <name evidence="3" type="ORF">NCTC12120_01870</name>
</gene>
<dbReference type="Proteomes" id="UP000251197">
    <property type="component" value="Unassembled WGS sequence"/>
</dbReference>
<evidence type="ECO:0000313" key="3">
    <source>
        <dbReference type="EMBL" id="SQA98020.1"/>
    </source>
</evidence>
<protein>
    <submittedName>
        <fullName evidence="2">Uncharacterized protein</fullName>
    </submittedName>
</protein>
<proteinExistence type="predicted"/>
<evidence type="ECO:0000256" key="1">
    <source>
        <dbReference type="SAM" id="Phobius"/>
    </source>
</evidence>
<name>A0A291E3B0_9ENTR</name>
<organism evidence="2 4">
    <name type="scientific">Cedecea neteri</name>
    <dbReference type="NCBI Taxonomy" id="158822"/>
    <lineage>
        <taxon>Bacteria</taxon>
        <taxon>Pseudomonadati</taxon>
        <taxon>Pseudomonadota</taxon>
        <taxon>Gammaproteobacteria</taxon>
        <taxon>Enterobacterales</taxon>
        <taxon>Enterobacteriaceae</taxon>
        <taxon>Cedecea</taxon>
    </lineage>
</organism>
<reference evidence="2 4" key="1">
    <citation type="submission" date="2017-09" db="EMBL/GenBank/DDBJ databases">
        <title>FDA dAtabase for Regulatory Grade micrObial Sequences (FDA-ARGOS): Supporting development and validation of Infectious Disease Dx tests.</title>
        <authorList>
            <person name="Minogue T."/>
            <person name="Wolcott M."/>
            <person name="Wasieloski L."/>
            <person name="Aguilar W."/>
            <person name="Moore D."/>
            <person name="Tallon L."/>
            <person name="Sadzewicz L."/>
            <person name="Ott S."/>
            <person name="Zhao X."/>
            <person name="Nagaraj S."/>
            <person name="Vavikolanu K."/>
            <person name="Aluvathingal J."/>
            <person name="Nadendla S."/>
            <person name="Sichtig H."/>
        </authorList>
    </citation>
    <scope>NUCLEOTIDE SEQUENCE [LARGE SCALE GENOMIC DNA]</scope>
    <source>
        <strain evidence="2 4">FDAARGOS_392</strain>
    </source>
</reference>
<dbReference type="EMBL" id="CP023525">
    <property type="protein sequence ID" value="ATF94564.1"/>
    <property type="molecule type" value="Genomic_DNA"/>
</dbReference>